<sequence>MNAALMASAEAKLTGKMTVCTATSGSGITVLLNGLVDAWQDKAPVFAITGQVERTQIGTGTAQDINQQQLIAPLA</sequence>
<dbReference type="Gene3D" id="3.40.50.970">
    <property type="match status" value="1"/>
</dbReference>
<organism evidence="2 3">
    <name type="scientific">Oceanobacillus profundus</name>
    <dbReference type="NCBI Taxonomy" id="372463"/>
    <lineage>
        <taxon>Bacteria</taxon>
        <taxon>Bacillati</taxon>
        <taxon>Bacillota</taxon>
        <taxon>Bacilli</taxon>
        <taxon>Bacillales</taxon>
        <taxon>Bacillaceae</taxon>
        <taxon>Oceanobacillus</taxon>
    </lineage>
</organism>
<evidence type="ECO:0000259" key="1">
    <source>
        <dbReference type="Pfam" id="PF02776"/>
    </source>
</evidence>
<dbReference type="Proteomes" id="UP000285456">
    <property type="component" value="Unassembled WGS sequence"/>
</dbReference>
<evidence type="ECO:0000313" key="2">
    <source>
        <dbReference type="EMBL" id="RHW30296.1"/>
    </source>
</evidence>
<dbReference type="EMBL" id="QWEH01000014">
    <property type="protein sequence ID" value="RHW30296.1"/>
    <property type="molecule type" value="Genomic_DNA"/>
</dbReference>
<dbReference type="PANTHER" id="PTHR42981">
    <property type="entry name" value="PYRUVATE DEHYDROGENASE [UBIQUINONE]"/>
    <property type="match status" value="1"/>
</dbReference>
<dbReference type="GO" id="GO:0030976">
    <property type="term" value="F:thiamine pyrophosphate binding"/>
    <property type="evidence" value="ECO:0007669"/>
    <property type="project" value="InterPro"/>
</dbReference>
<feature type="domain" description="Thiamine pyrophosphate enzyme N-terminal TPP-binding" evidence="1">
    <location>
        <begin position="2"/>
        <end position="69"/>
    </location>
</feature>
<name>A0A417YCH7_9BACI</name>
<accession>A0A417YCH7</accession>
<dbReference type="InterPro" id="IPR012001">
    <property type="entry name" value="Thiamin_PyroP_enz_TPP-bd_dom"/>
</dbReference>
<dbReference type="InterPro" id="IPR029061">
    <property type="entry name" value="THDP-binding"/>
</dbReference>
<gene>
    <name evidence="2" type="ORF">D1B32_17110</name>
</gene>
<dbReference type="AlphaFoldDB" id="A0A417YCH7"/>
<evidence type="ECO:0000313" key="3">
    <source>
        <dbReference type="Proteomes" id="UP000285456"/>
    </source>
</evidence>
<protein>
    <recommendedName>
        <fullName evidence="1">Thiamine pyrophosphate enzyme N-terminal TPP-binding domain-containing protein</fullName>
    </recommendedName>
</protein>
<dbReference type="OrthoDB" id="4494979at2"/>
<proteinExistence type="predicted"/>
<keyword evidence="3" id="KW-1185">Reference proteome</keyword>
<dbReference type="SUPFAM" id="SSF52518">
    <property type="entry name" value="Thiamin diphosphate-binding fold (THDP-binding)"/>
    <property type="match status" value="1"/>
</dbReference>
<dbReference type="InterPro" id="IPR047211">
    <property type="entry name" value="POXB-like"/>
</dbReference>
<reference evidence="2 3" key="1">
    <citation type="journal article" date="2007" name="Int. J. Syst. Evol. Microbiol.">
        <title>Oceanobacillus profundus sp. nov., isolated from a deep-sea sediment core.</title>
        <authorList>
            <person name="Kim Y.G."/>
            <person name="Choi D.H."/>
            <person name="Hyun S."/>
            <person name="Cho B.C."/>
        </authorList>
    </citation>
    <scope>NUCLEOTIDE SEQUENCE [LARGE SCALE GENOMIC DNA]</scope>
    <source>
        <strain evidence="2 3">DSM 18246</strain>
    </source>
</reference>
<dbReference type="Pfam" id="PF02776">
    <property type="entry name" value="TPP_enzyme_N"/>
    <property type="match status" value="1"/>
</dbReference>
<comment type="caution">
    <text evidence="2">The sequence shown here is derived from an EMBL/GenBank/DDBJ whole genome shotgun (WGS) entry which is preliminary data.</text>
</comment>
<dbReference type="PANTHER" id="PTHR42981:SF2">
    <property type="entry name" value="PYRUVATE DEHYDROGENASE [UBIQUINONE]"/>
    <property type="match status" value="1"/>
</dbReference>